<evidence type="ECO:0000313" key="4">
    <source>
        <dbReference type="Proteomes" id="UP001451303"/>
    </source>
</evidence>
<feature type="region of interest" description="Disordered" evidence="2">
    <location>
        <begin position="594"/>
        <end position="664"/>
    </location>
</feature>
<dbReference type="EMBL" id="JAVLET010000003">
    <property type="protein sequence ID" value="KAL0471322.1"/>
    <property type="molecule type" value="Genomic_DNA"/>
</dbReference>
<sequence length="723" mass="80972">MNYAERLQEIWSLIPQQPEDNNTWDYVQGTLIMKFARTLIEQQEALDDQDRELSEKEQTLHEREKALRDREQALLNKEQAVQTREQNAQIREHDLHRREQAVKDKEHQLELHAKLDLILEKMDNNATKEQVQSVSDSVQNMATQEQANALSNSLNTMSPQVQAISDQMKQVGFVSESLQNVVQFMEGVSHMLHTVSGQLSQIWNDSSTKDLVWRGMSKLWDQLLEMSSVMNSQNRTRSETLELISSQISQVNNDKATKQQVESALTKLDTLSENGATQALVRSVSTTVGSVLAKFDGVASKENLKVLYGLYRHLALQLAAMANNHDLRLSDIESDLQNMWGWVENLCDGDTNSLAVVLKEKVERLEQELEDLKSTNFDLDNQIQDQCARLDELNEERVDDLLDKLDRFIVADTQEGPLEAIFNQFCLVMSDPDVRALNNLDFFNAGPPVDRWYCFKRIIHSGPTTDAIPHDGQCDMHDQCLQVKLCNTLSHFFDACKKRKASEDDRRHEDWKYLIQYRSGLPPVRTKAVWPDLAVEMRMEPPYGFPITKSLAIEVRNIHDHGDRHHDPLTRTLDKVWTNLERLRASEVFTGMGNRLVNRPPNPAGTSDSNAMDLDDAPAPPNAPVAPAGHGAPAGDVVPSGHVAQAGPVAPAGHGAPAGDVVPSGHVAQAGPVAPAGSVVPAGTIVPAVRVTPVQSQLDTDMAVNEEMTIVRFHMDSEDWDID</sequence>
<name>A0ABR3DF64_NEUIN</name>
<organism evidence="3 4">
    <name type="scientific">Neurospora intermedia</name>
    <dbReference type="NCBI Taxonomy" id="5142"/>
    <lineage>
        <taxon>Eukaryota</taxon>
        <taxon>Fungi</taxon>
        <taxon>Dikarya</taxon>
        <taxon>Ascomycota</taxon>
        <taxon>Pezizomycotina</taxon>
        <taxon>Sordariomycetes</taxon>
        <taxon>Sordariomycetidae</taxon>
        <taxon>Sordariales</taxon>
        <taxon>Sordariaceae</taxon>
        <taxon>Neurospora</taxon>
    </lineage>
</organism>
<gene>
    <name evidence="3" type="ORF">QR685DRAFT_542651</name>
</gene>
<feature type="coiled-coil region" evidence="1">
    <location>
        <begin position="355"/>
        <end position="396"/>
    </location>
</feature>
<proteinExistence type="predicted"/>
<evidence type="ECO:0000313" key="3">
    <source>
        <dbReference type="EMBL" id="KAL0471322.1"/>
    </source>
</evidence>
<comment type="caution">
    <text evidence="3">The sequence shown here is derived from an EMBL/GenBank/DDBJ whole genome shotgun (WGS) entry which is preliminary data.</text>
</comment>
<dbReference type="Proteomes" id="UP001451303">
    <property type="component" value="Unassembled WGS sequence"/>
</dbReference>
<keyword evidence="4" id="KW-1185">Reference proteome</keyword>
<evidence type="ECO:0000256" key="1">
    <source>
        <dbReference type="SAM" id="Coils"/>
    </source>
</evidence>
<accession>A0ABR3DF64</accession>
<feature type="compositionally biased region" description="Low complexity" evidence="2">
    <location>
        <begin position="625"/>
        <end position="663"/>
    </location>
</feature>
<reference evidence="3 4" key="1">
    <citation type="submission" date="2023-09" db="EMBL/GenBank/DDBJ databases">
        <title>Multi-omics analysis of a traditional fermented food reveals byproduct-associated fungal strains for waste-to-food upcycling.</title>
        <authorList>
            <consortium name="Lawrence Berkeley National Laboratory"/>
            <person name="Rekdal V.M."/>
            <person name="Villalobos-Escobedo J.M."/>
            <person name="Rodriguez-Valeron N."/>
            <person name="Garcia M.O."/>
            <person name="Vasquez D.P."/>
            <person name="Damayanti I."/>
            <person name="Sorensen P.M."/>
            <person name="Baidoo E.E."/>
            <person name="De Carvalho A.C."/>
            <person name="Riley R."/>
            <person name="Lipzen A."/>
            <person name="He G."/>
            <person name="Yan M."/>
            <person name="Haridas S."/>
            <person name="Daum C."/>
            <person name="Yoshinaga Y."/>
            <person name="Ng V."/>
            <person name="Grigoriev I.V."/>
            <person name="Munk R."/>
            <person name="Nuraida L."/>
            <person name="Wijaya C.H."/>
            <person name="Morales P.-C."/>
            <person name="Keasling J.D."/>
        </authorList>
    </citation>
    <scope>NUCLEOTIDE SEQUENCE [LARGE SCALE GENOMIC DNA]</scope>
    <source>
        <strain evidence="3 4">FGSC 2613</strain>
    </source>
</reference>
<feature type="coiled-coil region" evidence="1">
    <location>
        <begin position="39"/>
        <end position="66"/>
    </location>
</feature>
<keyword evidence="1" id="KW-0175">Coiled coil</keyword>
<evidence type="ECO:0000256" key="2">
    <source>
        <dbReference type="SAM" id="MobiDB-lite"/>
    </source>
</evidence>
<protein>
    <submittedName>
        <fullName evidence="3">Uncharacterized protein</fullName>
    </submittedName>
</protein>